<proteinExistence type="predicted"/>
<dbReference type="PRINTS" id="PR00633">
    <property type="entry name" value="RCCNDNSATION"/>
</dbReference>
<evidence type="ECO:0000256" key="1">
    <source>
        <dbReference type="ARBA" id="ARBA00022737"/>
    </source>
</evidence>
<keyword evidence="3" id="KW-1185">Reference proteome</keyword>
<dbReference type="OrthoDB" id="5981550at2759"/>
<sequence length="169" mass="18729">MVEMYAWGKAASGQLAVGETDEELVHLPMQVPYYEGFSPKVVDIACGSQHTVFLTNDGMVYTCGSNDFGQLGHGKVCRKPERIDSIETMTIKQVRCGQDFTLALNNKGKVLSWGNNRSGQLGHPVLDIIQRPRSIKHFNEIHVTQISCGMQHSLALATGRSENNFLSKY</sequence>
<gene>
    <name evidence="2" type="ORF">PACLA_8A076494</name>
</gene>
<dbReference type="Pfam" id="PF00415">
    <property type="entry name" value="RCC1"/>
    <property type="match status" value="3"/>
</dbReference>
<dbReference type="EMBL" id="CACRXK020008636">
    <property type="protein sequence ID" value="CAB4015238.1"/>
    <property type="molecule type" value="Genomic_DNA"/>
</dbReference>
<comment type="caution">
    <text evidence="2">The sequence shown here is derived from an EMBL/GenBank/DDBJ whole genome shotgun (WGS) entry which is preliminary data.</text>
</comment>
<dbReference type="InterPro" id="IPR051625">
    <property type="entry name" value="Signaling_Regulatory_Domain"/>
</dbReference>
<dbReference type="Proteomes" id="UP001152795">
    <property type="component" value="Unassembled WGS sequence"/>
</dbReference>
<reference evidence="2" key="1">
    <citation type="submission" date="2020-04" db="EMBL/GenBank/DDBJ databases">
        <authorList>
            <person name="Alioto T."/>
            <person name="Alioto T."/>
            <person name="Gomez Garrido J."/>
        </authorList>
    </citation>
    <scope>NUCLEOTIDE SEQUENCE</scope>
    <source>
        <strain evidence="2">A484AB</strain>
    </source>
</reference>
<dbReference type="InterPro" id="IPR000408">
    <property type="entry name" value="Reg_chr_condens"/>
</dbReference>
<dbReference type="InterPro" id="IPR009091">
    <property type="entry name" value="RCC1/BLIP-II"/>
</dbReference>
<dbReference type="PROSITE" id="PS00626">
    <property type="entry name" value="RCC1_2"/>
    <property type="match status" value="2"/>
</dbReference>
<dbReference type="PANTHER" id="PTHR22872">
    <property type="entry name" value="BTK-BINDING PROTEIN-RELATED"/>
    <property type="match status" value="1"/>
</dbReference>
<dbReference type="PROSITE" id="PS50012">
    <property type="entry name" value="RCC1_3"/>
    <property type="match status" value="3"/>
</dbReference>
<accession>A0A6S7K0E2</accession>
<keyword evidence="1" id="KW-0677">Repeat</keyword>
<evidence type="ECO:0000313" key="2">
    <source>
        <dbReference type="EMBL" id="CAB4015238.1"/>
    </source>
</evidence>
<organism evidence="2 3">
    <name type="scientific">Paramuricea clavata</name>
    <name type="common">Red gorgonian</name>
    <name type="synonym">Violescent sea-whip</name>
    <dbReference type="NCBI Taxonomy" id="317549"/>
    <lineage>
        <taxon>Eukaryota</taxon>
        <taxon>Metazoa</taxon>
        <taxon>Cnidaria</taxon>
        <taxon>Anthozoa</taxon>
        <taxon>Octocorallia</taxon>
        <taxon>Malacalcyonacea</taxon>
        <taxon>Plexauridae</taxon>
        <taxon>Paramuricea</taxon>
    </lineage>
</organism>
<dbReference type="AlphaFoldDB" id="A0A6S7K0E2"/>
<dbReference type="SUPFAM" id="SSF50985">
    <property type="entry name" value="RCC1/BLIP-II"/>
    <property type="match status" value="1"/>
</dbReference>
<protein>
    <submittedName>
        <fullName evidence="2">Uncharacterized protein</fullName>
    </submittedName>
</protein>
<dbReference type="Gene3D" id="2.130.10.30">
    <property type="entry name" value="Regulator of chromosome condensation 1/beta-lactamase-inhibitor protein II"/>
    <property type="match status" value="1"/>
</dbReference>
<evidence type="ECO:0000313" key="3">
    <source>
        <dbReference type="Proteomes" id="UP001152795"/>
    </source>
</evidence>
<name>A0A6S7K0E2_PARCT</name>